<dbReference type="Gene3D" id="1.10.150.570">
    <property type="entry name" value="GidA associated domain, C-terminal subdomain"/>
    <property type="match status" value="1"/>
</dbReference>
<dbReference type="Proteomes" id="UP001240589">
    <property type="component" value="Unassembled WGS sequence"/>
</dbReference>
<dbReference type="InterPro" id="IPR002218">
    <property type="entry name" value="MnmG-rel"/>
</dbReference>
<keyword evidence="3" id="KW-0285">Flavoprotein</keyword>
<name>A0AAW6ZFM6_NEIMU</name>
<evidence type="ECO:0000313" key="8">
    <source>
        <dbReference type="EMBL" id="MDK8361173.1"/>
    </source>
</evidence>
<sequence>MLLASATKNKSPDISSSNAFLVQRLRASSTALVRLTFGQCRLPENVIEQVEIQVKYQGYIDRQNEEIDSRRDIETLKLPDDIDYSKVKGLSAEVQQKLNQHKPETVGQASRISGVTPAAVALLMVHLKRGFKDAK</sequence>
<dbReference type="GO" id="GO:0005829">
    <property type="term" value="C:cytosol"/>
    <property type="evidence" value="ECO:0007669"/>
    <property type="project" value="TreeGrafter"/>
</dbReference>
<dbReference type="GO" id="GO:0050660">
    <property type="term" value="F:flavin adenine dinucleotide binding"/>
    <property type="evidence" value="ECO:0007669"/>
    <property type="project" value="InterPro"/>
</dbReference>
<keyword evidence="5" id="KW-0274">FAD</keyword>
<dbReference type="InterPro" id="IPR047001">
    <property type="entry name" value="MnmG_C_subdom"/>
</dbReference>
<evidence type="ECO:0000256" key="4">
    <source>
        <dbReference type="ARBA" id="ARBA00022694"/>
    </source>
</evidence>
<gene>
    <name evidence="8" type="ORF">QP792_02915</name>
</gene>
<dbReference type="PANTHER" id="PTHR11806:SF0">
    <property type="entry name" value="PROTEIN MTO1 HOMOLOG, MITOCHONDRIAL"/>
    <property type="match status" value="1"/>
</dbReference>
<feature type="domain" description="tRNA uridine 5-carboxymethylaminomethyl modification enzyme C-terminal subdomain" evidence="7">
    <location>
        <begin position="54"/>
        <end position="125"/>
    </location>
</feature>
<proteinExistence type="inferred from homology"/>
<dbReference type="Gene3D" id="1.10.10.1800">
    <property type="entry name" value="tRNA uridine 5-carboxymethylaminomethyl modification enzyme MnmG/GidA"/>
    <property type="match status" value="1"/>
</dbReference>
<dbReference type="GO" id="GO:0002098">
    <property type="term" value="P:tRNA wobble uridine modification"/>
    <property type="evidence" value="ECO:0007669"/>
    <property type="project" value="TreeGrafter"/>
</dbReference>
<dbReference type="PANTHER" id="PTHR11806">
    <property type="entry name" value="GLUCOSE INHIBITED DIVISION PROTEIN A"/>
    <property type="match status" value="1"/>
</dbReference>
<dbReference type="SMART" id="SM01228">
    <property type="entry name" value="GIDA_assoc_3"/>
    <property type="match status" value="1"/>
</dbReference>
<protein>
    <recommendedName>
        <fullName evidence="7">tRNA uridine 5-carboxymethylaminomethyl modification enzyme C-terminal subdomain domain-containing protein</fullName>
    </recommendedName>
</protein>
<dbReference type="GO" id="GO:0030488">
    <property type="term" value="P:tRNA methylation"/>
    <property type="evidence" value="ECO:0007669"/>
    <property type="project" value="TreeGrafter"/>
</dbReference>
<comment type="similarity">
    <text evidence="2">Belongs to the MnmG family.</text>
</comment>
<reference evidence="8" key="1">
    <citation type="submission" date="2023-05" db="EMBL/GenBank/DDBJ databases">
        <title>Genomic Catalog of Human Bladder Bacteria.</title>
        <authorList>
            <person name="Du J."/>
        </authorList>
    </citation>
    <scope>NUCLEOTIDE SEQUENCE</scope>
    <source>
        <strain evidence="8">UMB7974B</strain>
    </source>
</reference>
<evidence type="ECO:0000256" key="3">
    <source>
        <dbReference type="ARBA" id="ARBA00022630"/>
    </source>
</evidence>
<comment type="cofactor">
    <cofactor evidence="1">
        <name>FAD</name>
        <dbReference type="ChEBI" id="CHEBI:57692"/>
    </cofactor>
</comment>
<evidence type="ECO:0000256" key="1">
    <source>
        <dbReference type="ARBA" id="ARBA00001974"/>
    </source>
</evidence>
<dbReference type="InterPro" id="IPR049312">
    <property type="entry name" value="GIDA_C_N"/>
</dbReference>
<dbReference type="FunFam" id="1.10.150.570:FF:000001">
    <property type="entry name" value="tRNA uridine 5-carboxymethylaminomethyl modification enzyme MnmG"/>
    <property type="match status" value="1"/>
</dbReference>
<dbReference type="AlphaFoldDB" id="A0AAW6ZFM6"/>
<dbReference type="InterPro" id="IPR026904">
    <property type="entry name" value="MnmG_C"/>
</dbReference>
<dbReference type="Pfam" id="PF13932">
    <property type="entry name" value="SAM_GIDA_C"/>
    <property type="match status" value="1"/>
</dbReference>
<organism evidence="8 9">
    <name type="scientific">Neisseria mucosa</name>
    <dbReference type="NCBI Taxonomy" id="488"/>
    <lineage>
        <taxon>Bacteria</taxon>
        <taxon>Pseudomonadati</taxon>
        <taxon>Pseudomonadota</taxon>
        <taxon>Betaproteobacteria</taxon>
        <taxon>Neisseriales</taxon>
        <taxon>Neisseriaceae</taxon>
        <taxon>Neisseria</taxon>
    </lineage>
</organism>
<evidence type="ECO:0000256" key="6">
    <source>
        <dbReference type="ARBA" id="ARBA00025948"/>
    </source>
</evidence>
<evidence type="ECO:0000313" key="9">
    <source>
        <dbReference type="Proteomes" id="UP001240589"/>
    </source>
</evidence>
<comment type="caution">
    <text evidence="8">The sequence shown here is derived from an EMBL/GenBank/DDBJ whole genome shotgun (WGS) entry which is preliminary data.</text>
</comment>
<evidence type="ECO:0000256" key="5">
    <source>
        <dbReference type="ARBA" id="ARBA00022827"/>
    </source>
</evidence>
<evidence type="ECO:0000259" key="7">
    <source>
        <dbReference type="SMART" id="SM01228"/>
    </source>
</evidence>
<accession>A0AAW6ZFM6</accession>
<dbReference type="EMBL" id="JASPBL010000010">
    <property type="protein sequence ID" value="MDK8361173.1"/>
    <property type="molecule type" value="Genomic_DNA"/>
</dbReference>
<dbReference type="RefSeq" id="WP_240594024.1">
    <property type="nucleotide sequence ID" value="NZ_CP020452.2"/>
</dbReference>
<dbReference type="Pfam" id="PF21680">
    <property type="entry name" value="GIDA_C_1st"/>
    <property type="match status" value="1"/>
</dbReference>
<keyword evidence="4" id="KW-0819">tRNA processing</keyword>
<dbReference type="InterPro" id="IPR044920">
    <property type="entry name" value="MnmG_C_subdom_sf"/>
</dbReference>
<evidence type="ECO:0000256" key="2">
    <source>
        <dbReference type="ARBA" id="ARBA00007653"/>
    </source>
</evidence>
<comment type="subunit">
    <text evidence="6">Homodimer. Heterotetramer of two MnmE and two MnmG subunits.</text>
</comment>